<accession>A0A1I6YZM8</accession>
<dbReference type="PANTHER" id="PTHR43811">
    <property type="entry name" value="FKBP-TYPE PEPTIDYL-PROLYL CIS-TRANS ISOMERASE FKPA"/>
    <property type="match status" value="1"/>
</dbReference>
<evidence type="ECO:0000256" key="1">
    <source>
        <dbReference type="ARBA" id="ARBA00000971"/>
    </source>
</evidence>
<dbReference type="GO" id="GO:0003755">
    <property type="term" value="F:peptidyl-prolyl cis-trans isomerase activity"/>
    <property type="evidence" value="ECO:0007669"/>
    <property type="project" value="UniProtKB-UniRule"/>
</dbReference>
<dbReference type="InterPro" id="IPR000774">
    <property type="entry name" value="PPIase_FKBP_N"/>
</dbReference>
<dbReference type="InterPro" id="IPR001179">
    <property type="entry name" value="PPIase_FKBP_dom"/>
</dbReference>
<dbReference type="SUPFAM" id="SSF54534">
    <property type="entry name" value="FKBP-like"/>
    <property type="match status" value="1"/>
</dbReference>
<evidence type="ECO:0000256" key="6">
    <source>
        <dbReference type="PROSITE-ProRule" id="PRU00277"/>
    </source>
</evidence>
<keyword evidence="10" id="KW-1185">Reference proteome</keyword>
<gene>
    <name evidence="9" type="ORF">SAMN05216474_1319</name>
</gene>
<dbReference type="RefSeq" id="WP_090247516.1">
    <property type="nucleotide sequence ID" value="NZ_FPAS01000001.1"/>
</dbReference>
<feature type="domain" description="PPIase FKBP-type" evidence="8">
    <location>
        <begin position="112"/>
        <end position="199"/>
    </location>
</feature>
<dbReference type="Pfam" id="PF00254">
    <property type="entry name" value="FKBP_C"/>
    <property type="match status" value="1"/>
</dbReference>
<keyword evidence="3" id="KW-0732">Signal</keyword>
<dbReference type="EMBL" id="FPAS01000001">
    <property type="protein sequence ID" value="SFT55916.1"/>
    <property type="molecule type" value="Genomic_DNA"/>
</dbReference>
<dbReference type="Proteomes" id="UP000236454">
    <property type="component" value="Unassembled WGS sequence"/>
</dbReference>
<evidence type="ECO:0000313" key="9">
    <source>
        <dbReference type="EMBL" id="SFT55916.1"/>
    </source>
</evidence>
<evidence type="ECO:0000259" key="8">
    <source>
        <dbReference type="PROSITE" id="PS50059"/>
    </source>
</evidence>
<organism evidence="9 10">
    <name type="scientific">Lishizhenia tianjinensis</name>
    <dbReference type="NCBI Taxonomy" id="477690"/>
    <lineage>
        <taxon>Bacteria</taxon>
        <taxon>Pseudomonadati</taxon>
        <taxon>Bacteroidota</taxon>
        <taxon>Flavobacteriia</taxon>
        <taxon>Flavobacteriales</taxon>
        <taxon>Crocinitomicaceae</taxon>
        <taxon>Lishizhenia</taxon>
    </lineage>
</organism>
<keyword evidence="5 6" id="KW-0413">Isomerase</keyword>
<dbReference type="OrthoDB" id="9814548at2"/>
<evidence type="ECO:0000256" key="3">
    <source>
        <dbReference type="ARBA" id="ARBA00022729"/>
    </source>
</evidence>
<dbReference type="Gene3D" id="3.10.50.40">
    <property type="match status" value="1"/>
</dbReference>
<dbReference type="AlphaFoldDB" id="A0A1I6YZM8"/>
<dbReference type="FunFam" id="3.10.50.40:FF:000045">
    <property type="entry name" value="Peptidyl-prolyl cis-trans isomerase"/>
    <property type="match status" value="1"/>
</dbReference>
<comment type="catalytic activity">
    <reaction evidence="1 6 7">
        <text>[protein]-peptidylproline (omega=180) = [protein]-peptidylproline (omega=0)</text>
        <dbReference type="Rhea" id="RHEA:16237"/>
        <dbReference type="Rhea" id="RHEA-COMP:10747"/>
        <dbReference type="Rhea" id="RHEA-COMP:10748"/>
        <dbReference type="ChEBI" id="CHEBI:83833"/>
        <dbReference type="ChEBI" id="CHEBI:83834"/>
        <dbReference type="EC" id="5.2.1.8"/>
    </reaction>
</comment>
<sequence>MSQEIEAVSYCVGMSIAGSLMQQSLEGVQPDALLEGITDALSGKAPKYNPEEANAIIQKYLTAANEAKFAKNKEVGEAFLAENAKKDGVITTASGLQYEVIAEGEGNMPAVTDTVKVHYHGTLIDGNVFDSSVQRGEPAQFGLNQVIKGWTEALQLMKVGAKHRLYVPQELAYGANPHPGGPIQPYMTLIFDVELLEIL</sequence>
<name>A0A1I6YZM8_9FLAO</name>
<evidence type="ECO:0000256" key="5">
    <source>
        <dbReference type="ARBA" id="ARBA00023235"/>
    </source>
</evidence>
<dbReference type="GO" id="GO:0006457">
    <property type="term" value="P:protein folding"/>
    <property type="evidence" value="ECO:0007669"/>
    <property type="project" value="InterPro"/>
</dbReference>
<evidence type="ECO:0000256" key="4">
    <source>
        <dbReference type="ARBA" id="ARBA00023110"/>
    </source>
</evidence>
<dbReference type="EC" id="5.2.1.8" evidence="7"/>
<evidence type="ECO:0000256" key="2">
    <source>
        <dbReference type="ARBA" id="ARBA00006577"/>
    </source>
</evidence>
<keyword evidence="4 6" id="KW-0697">Rotamase</keyword>
<dbReference type="InterPro" id="IPR046357">
    <property type="entry name" value="PPIase_dom_sf"/>
</dbReference>
<proteinExistence type="inferred from homology"/>
<evidence type="ECO:0000256" key="7">
    <source>
        <dbReference type="RuleBase" id="RU003915"/>
    </source>
</evidence>
<dbReference type="Pfam" id="PF01346">
    <property type="entry name" value="FKBP_N"/>
    <property type="match status" value="1"/>
</dbReference>
<dbReference type="STRING" id="477690.SAMN05216474_1319"/>
<dbReference type="Gene3D" id="1.10.287.460">
    <property type="entry name" value="Peptidyl-prolyl cis-trans isomerase, FKBP-type, N-terminal domain"/>
    <property type="match status" value="1"/>
</dbReference>
<dbReference type="PROSITE" id="PS50059">
    <property type="entry name" value="FKBP_PPIASE"/>
    <property type="match status" value="1"/>
</dbReference>
<dbReference type="PANTHER" id="PTHR43811:SF19">
    <property type="entry name" value="39 KDA FK506-BINDING NUCLEAR PROTEIN"/>
    <property type="match status" value="1"/>
</dbReference>
<dbReference type="InterPro" id="IPR036944">
    <property type="entry name" value="PPIase_FKBP_N_sf"/>
</dbReference>
<evidence type="ECO:0000313" key="10">
    <source>
        <dbReference type="Proteomes" id="UP000236454"/>
    </source>
</evidence>
<dbReference type="NCBIfam" id="NF008602">
    <property type="entry name" value="PRK11570.1"/>
    <property type="match status" value="1"/>
</dbReference>
<comment type="similarity">
    <text evidence="2 7">Belongs to the FKBP-type PPIase family.</text>
</comment>
<protein>
    <recommendedName>
        <fullName evidence="7">Peptidyl-prolyl cis-trans isomerase</fullName>
        <ecNumber evidence="7">5.2.1.8</ecNumber>
    </recommendedName>
</protein>
<reference evidence="9 10" key="1">
    <citation type="submission" date="2016-10" db="EMBL/GenBank/DDBJ databases">
        <authorList>
            <person name="de Groot N.N."/>
        </authorList>
    </citation>
    <scope>NUCLEOTIDE SEQUENCE [LARGE SCALE GENOMIC DNA]</scope>
    <source>
        <strain evidence="9 10">CGMCC 1.7005</strain>
    </source>
</reference>